<name>A0A0F9MYY7_9ZZZZ</name>
<evidence type="ECO:0000313" key="1">
    <source>
        <dbReference type="EMBL" id="KKN10934.1"/>
    </source>
</evidence>
<sequence>MILEGEELFDSLRGLLRDLMSDDDKTPEEILIDIAREHPDFYEKYVIKGDSVSTMYGDVFAAVLIDASIPFSVTYELEFQATFHVGAERTHEVYQLLMKLRGSKLR</sequence>
<comment type="caution">
    <text evidence="1">The sequence shown here is derived from an EMBL/GenBank/DDBJ whole genome shotgun (WGS) entry which is preliminary data.</text>
</comment>
<proteinExistence type="predicted"/>
<dbReference type="EMBL" id="LAZR01004191">
    <property type="protein sequence ID" value="KKN10934.1"/>
    <property type="molecule type" value="Genomic_DNA"/>
</dbReference>
<protein>
    <submittedName>
        <fullName evidence="1">Uncharacterized protein</fullName>
    </submittedName>
</protein>
<organism evidence="1">
    <name type="scientific">marine sediment metagenome</name>
    <dbReference type="NCBI Taxonomy" id="412755"/>
    <lineage>
        <taxon>unclassified sequences</taxon>
        <taxon>metagenomes</taxon>
        <taxon>ecological metagenomes</taxon>
    </lineage>
</organism>
<gene>
    <name evidence="1" type="ORF">LCGC14_1031630</name>
</gene>
<accession>A0A0F9MYY7</accession>
<dbReference type="AlphaFoldDB" id="A0A0F9MYY7"/>
<reference evidence="1" key="1">
    <citation type="journal article" date="2015" name="Nature">
        <title>Complex archaea that bridge the gap between prokaryotes and eukaryotes.</title>
        <authorList>
            <person name="Spang A."/>
            <person name="Saw J.H."/>
            <person name="Jorgensen S.L."/>
            <person name="Zaremba-Niedzwiedzka K."/>
            <person name="Martijn J."/>
            <person name="Lind A.E."/>
            <person name="van Eijk R."/>
            <person name="Schleper C."/>
            <person name="Guy L."/>
            <person name="Ettema T.J."/>
        </authorList>
    </citation>
    <scope>NUCLEOTIDE SEQUENCE</scope>
</reference>